<dbReference type="InterPro" id="IPR036956">
    <property type="entry name" value="Impact_N_sf"/>
</dbReference>
<evidence type="ECO:0000256" key="2">
    <source>
        <dbReference type="SAM" id="MobiDB-lite"/>
    </source>
</evidence>
<dbReference type="PANTHER" id="PTHR16301:SF26">
    <property type="entry name" value="IMPACT FAMILY MEMBER C14C8.09C"/>
    <property type="match status" value="1"/>
</dbReference>
<dbReference type="GO" id="GO:0140469">
    <property type="term" value="P:GCN2-mediated signaling"/>
    <property type="evidence" value="ECO:0007669"/>
    <property type="project" value="TreeGrafter"/>
</dbReference>
<comment type="similarity">
    <text evidence="1">Belongs to the IMPACT family.</text>
</comment>
<evidence type="ECO:0000259" key="3">
    <source>
        <dbReference type="Pfam" id="PF01205"/>
    </source>
</evidence>
<sequence length="292" mass="33373">MAQRQAQLKFGGQGLALTVPNQSLQECSFMSNLITDRESTFLSYFIPSEDPKLLPSYRFMFQECTELKHSNHKMQAWRFPGEVEAFNDDGEEYSGQKLLNTLIKESVYGIVVCVRWYGGQLLGPVRFQHIVDTAKGAIQKYKKNLEEKKQKEAWAHATMVQQQQRQPRSLNPLDQKVRQVTAKDRTVNLLRKTLGFPALQEVDYYSKPLSTLEMLLQSRNSMISVLRSQLQKNKEAEEGEKTSETSKEHEVTIPKEKLGNVNYSTKQPEGATVPSEISEVQEPIQEKPNTDS</sequence>
<gene>
    <name evidence="4" type="primary">dbl3</name>
    <name evidence="4" type="ORF">SOMG_02223</name>
</gene>
<dbReference type="PANTHER" id="PTHR16301">
    <property type="entry name" value="IMPACT-RELATED"/>
    <property type="match status" value="1"/>
</dbReference>
<evidence type="ECO:0000313" key="4">
    <source>
        <dbReference type="EMBL" id="WBW71320.1"/>
    </source>
</evidence>
<dbReference type="InterPro" id="IPR023582">
    <property type="entry name" value="Impact"/>
</dbReference>
<evidence type="ECO:0000256" key="1">
    <source>
        <dbReference type="ARBA" id="ARBA00007665"/>
    </source>
</evidence>
<accession>A0AAE9W8I9</accession>
<dbReference type="GeneID" id="80875704"/>
<keyword evidence="5" id="KW-1185">Reference proteome</keyword>
<dbReference type="Pfam" id="PF01205">
    <property type="entry name" value="Impact_N"/>
    <property type="match status" value="1"/>
</dbReference>
<dbReference type="InterPro" id="IPR020568">
    <property type="entry name" value="Ribosomal_Su5_D2-typ_SF"/>
</dbReference>
<dbReference type="Proteomes" id="UP001212411">
    <property type="component" value="Chromosome 1"/>
</dbReference>
<dbReference type="RefSeq" id="XP_056035563.1">
    <property type="nucleotide sequence ID" value="XM_056181015.1"/>
</dbReference>
<feature type="region of interest" description="Disordered" evidence="2">
    <location>
        <begin position="233"/>
        <end position="292"/>
    </location>
</feature>
<feature type="compositionally biased region" description="Basic and acidic residues" evidence="2">
    <location>
        <begin position="233"/>
        <end position="258"/>
    </location>
</feature>
<evidence type="ECO:0000313" key="5">
    <source>
        <dbReference type="Proteomes" id="UP001212411"/>
    </source>
</evidence>
<name>A0AAE9W8I9_9SCHI</name>
<organism evidence="4 5">
    <name type="scientific">Schizosaccharomyces osmophilus</name>
    <dbReference type="NCBI Taxonomy" id="2545709"/>
    <lineage>
        <taxon>Eukaryota</taxon>
        <taxon>Fungi</taxon>
        <taxon>Dikarya</taxon>
        <taxon>Ascomycota</taxon>
        <taxon>Taphrinomycotina</taxon>
        <taxon>Schizosaccharomycetes</taxon>
        <taxon>Schizosaccharomycetales</taxon>
        <taxon>Schizosaccharomycetaceae</taxon>
        <taxon>Schizosaccharomyces</taxon>
    </lineage>
</organism>
<reference evidence="4 5" key="1">
    <citation type="journal article" date="2023" name="G3 (Bethesda)">
        <title>A high-quality reference genome for the fission yeast Schizosaccharomyces osmophilus.</title>
        <authorList>
            <person name="Jia G.S."/>
            <person name="Zhang W.C."/>
            <person name="Liang Y."/>
            <person name="Liu X.H."/>
            <person name="Rhind N."/>
            <person name="Pidoux A."/>
            <person name="Brysch-Herzberg M."/>
            <person name="Du L.L."/>
        </authorList>
    </citation>
    <scope>NUCLEOTIDE SEQUENCE [LARGE SCALE GENOMIC DNA]</scope>
    <source>
        <strain evidence="4 5">CBS 15793</strain>
    </source>
</reference>
<protein>
    <submittedName>
        <fullName evidence="4">IMPACT domain protein, possible chaperone</fullName>
    </submittedName>
</protein>
<dbReference type="AlphaFoldDB" id="A0AAE9W8I9"/>
<dbReference type="Gene3D" id="3.30.230.30">
    <property type="entry name" value="Impact, N-terminal domain"/>
    <property type="match status" value="1"/>
</dbReference>
<feature type="domain" description="Impact N-terminal" evidence="3">
    <location>
        <begin position="37"/>
        <end position="138"/>
    </location>
</feature>
<dbReference type="InterPro" id="IPR001498">
    <property type="entry name" value="Impact_N"/>
</dbReference>
<dbReference type="EMBL" id="CP115611">
    <property type="protein sequence ID" value="WBW71320.1"/>
    <property type="molecule type" value="Genomic_DNA"/>
</dbReference>
<dbReference type="SUPFAM" id="SSF54211">
    <property type="entry name" value="Ribosomal protein S5 domain 2-like"/>
    <property type="match status" value="1"/>
</dbReference>
<dbReference type="KEGG" id="som:SOMG_02223"/>
<proteinExistence type="inferred from homology"/>